<dbReference type="OrthoDB" id="9780299at2"/>
<dbReference type="GO" id="GO:0003677">
    <property type="term" value="F:DNA binding"/>
    <property type="evidence" value="ECO:0007669"/>
    <property type="project" value="UniProtKB-UniRule"/>
</dbReference>
<dbReference type="GO" id="GO:0006352">
    <property type="term" value="P:DNA-templated transcription initiation"/>
    <property type="evidence" value="ECO:0007669"/>
    <property type="project" value="InterPro"/>
</dbReference>
<dbReference type="SUPFAM" id="SSF88659">
    <property type="entry name" value="Sigma3 and sigma4 domains of RNA polymerase sigma factors"/>
    <property type="match status" value="1"/>
</dbReference>
<dbReference type="Proteomes" id="UP000334990">
    <property type="component" value="Unassembled WGS sequence"/>
</dbReference>
<evidence type="ECO:0000313" key="8">
    <source>
        <dbReference type="EMBL" id="GES02626.1"/>
    </source>
</evidence>
<sequence>MTSWDAHAAVDGVWKLESARIVAGLVRMTGDVGLAEEFAQDALLAALERWPESGVPDNPGAWLMAIAKRRAIDHLRRAERLDRKHEQLAHELTTQPDESLDLAPDGDEVGDDVLRLMFISCHPALTTEARLALTLRLVGGLRTEEIARAFLVSETAVAQRIVRAKRTLAARRIPFEVPEGRERAARLSSVLEVIYLVFNEGYAATAGEDLIRPGLCLEALRLGRVLAQLMPGEAEVLGLVALMELQASRAEARTGPEGEPIPLHEQNRGRWDRLLIRRGMTALLQARTAGGPLGPYVLQAAIAVCHAQAATAAGTDWAQIAALYDALFRVLPTPVVQLNRAVAVAMADGPEAGLALADPLLAEPAMRNYHLLPGVRGDLLARLGRSTEARAEFERAAELAQNTPERAILLKRAAACGGRDDAVTLGHAVAAFLDRADLDAGTLRAYRHTMNRMLAHLGAGIPLPEVTAERVAELFAAAWGGAADATWNRHRAAVRSFAAWAARDRGWHTADPAARLGRRHEPRGRTPALDPVFVEALLARPGLALRERTLWTMLYESTATAALALSLDIEDVKSIGGTGGTGGIEDIEDIGDHTRGTLWGPRTAGLLPQLIAGRRRGPLFLADRRPAPARTPPSRDLCPETGRRRLSYERAEYLFKQASHGNTLYQLRLTEPAATRRPSPS</sequence>
<dbReference type="NCBIfam" id="TIGR02937">
    <property type="entry name" value="sigma70-ECF"/>
    <property type="match status" value="1"/>
</dbReference>
<dbReference type="Gene3D" id="1.10.150.130">
    <property type="match status" value="1"/>
</dbReference>
<comment type="caution">
    <text evidence="8">The sequence shown here is derived from an EMBL/GenBank/DDBJ whole genome shotgun (WGS) entry which is preliminary data.</text>
</comment>
<evidence type="ECO:0000256" key="4">
    <source>
        <dbReference type="ARBA" id="ARBA00023125"/>
    </source>
</evidence>
<dbReference type="SUPFAM" id="SSF56349">
    <property type="entry name" value="DNA breaking-rejoining enzymes"/>
    <property type="match status" value="1"/>
</dbReference>
<keyword evidence="5" id="KW-0804">Transcription</keyword>
<protein>
    <recommendedName>
        <fullName evidence="7">Core-binding (CB) domain-containing protein</fullName>
    </recommendedName>
</protein>
<dbReference type="PROSITE" id="PS51900">
    <property type="entry name" value="CB"/>
    <property type="match status" value="1"/>
</dbReference>
<dbReference type="AlphaFoldDB" id="A0A5M3W1M9"/>
<dbReference type="InterPro" id="IPR004107">
    <property type="entry name" value="Integrase_SAM-like_N"/>
</dbReference>
<keyword evidence="3" id="KW-0731">Sigma factor</keyword>
<evidence type="ECO:0000256" key="2">
    <source>
        <dbReference type="ARBA" id="ARBA00023015"/>
    </source>
</evidence>
<dbReference type="InterPro" id="IPR007627">
    <property type="entry name" value="RNA_pol_sigma70_r2"/>
</dbReference>
<dbReference type="InterPro" id="IPR036388">
    <property type="entry name" value="WH-like_DNA-bd_sf"/>
</dbReference>
<evidence type="ECO:0000313" key="9">
    <source>
        <dbReference type="Proteomes" id="UP000334990"/>
    </source>
</evidence>
<keyword evidence="2" id="KW-0805">Transcription regulation</keyword>
<dbReference type="InterPro" id="IPR010998">
    <property type="entry name" value="Integrase_recombinase_N"/>
</dbReference>
<evidence type="ECO:0000259" key="7">
    <source>
        <dbReference type="PROSITE" id="PS51900"/>
    </source>
</evidence>
<accession>A0A5M3W1M9</accession>
<dbReference type="InterPro" id="IPR014284">
    <property type="entry name" value="RNA_pol_sigma-70_dom"/>
</dbReference>
<organism evidence="8 9">
    <name type="scientific">Acrocarpospora corrugata</name>
    <dbReference type="NCBI Taxonomy" id="35763"/>
    <lineage>
        <taxon>Bacteria</taxon>
        <taxon>Bacillati</taxon>
        <taxon>Actinomycetota</taxon>
        <taxon>Actinomycetes</taxon>
        <taxon>Streptosporangiales</taxon>
        <taxon>Streptosporangiaceae</taxon>
        <taxon>Acrocarpospora</taxon>
    </lineage>
</organism>
<keyword evidence="9" id="KW-1185">Reference proteome</keyword>
<dbReference type="InterPro" id="IPR013324">
    <property type="entry name" value="RNA_pol_sigma_r3/r4-like"/>
</dbReference>
<dbReference type="InterPro" id="IPR013325">
    <property type="entry name" value="RNA_pol_sigma_r2"/>
</dbReference>
<dbReference type="GO" id="GO:0015074">
    <property type="term" value="P:DNA integration"/>
    <property type="evidence" value="ECO:0007669"/>
    <property type="project" value="InterPro"/>
</dbReference>
<reference evidence="8 9" key="1">
    <citation type="submission" date="2019-10" db="EMBL/GenBank/DDBJ databases">
        <title>Whole genome shotgun sequence of Acrocarpospora corrugata NBRC 13972.</title>
        <authorList>
            <person name="Ichikawa N."/>
            <person name="Kimura A."/>
            <person name="Kitahashi Y."/>
            <person name="Komaki H."/>
            <person name="Oguchi A."/>
        </authorList>
    </citation>
    <scope>NUCLEOTIDE SEQUENCE [LARGE SCALE GENOMIC DNA]</scope>
    <source>
        <strain evidence="8 9">NBRC 13972</strain>
    </source>
</reference>
<dbReference type="Pfam" id="PF08281">
    <property type="entry name" value="Sigma70_r4_2"/>
    <property type="match status" value="1"/>
</dbReference>
<dbReference type="InterPro" id="IPR046531">
    <property type="entry name" value="DUF6596"/>
</dbReference>
<dbReference type="Pfam" id="PF20239">
    <property type="entry name" value="DUF6596"/>
    <property type="match status" value="1"/>
</dbReference>
<proteinExistence type="inferred from homology"/>
<dbReference type="PANTHER" id="PTHR47756">
    <property type="entry name" value="BLL6612 PROTEIN-RELATED"/>
    <property type="match status" value="1"/>
</dbReference>
<evidence type="ECO:0000256" key="1">
    <source>
        <dbReference type="ARBA" id="ARBA00010641"/>
    </source>
</evidence>
<dbReference type="InterPro" id="IPR013249">
    <property type="entry name" value="RNA_pol_sigma70_r4_t2"/>
</dbReference>
<dbReference type="InterPro" id="IPR044068">
    <property type="entry name" value="CB"/>
</dbReference>
<evidence type="ECO:0000256" key="3">
    <source>
        <dbReference type="ARBA" id="ARBA00023082"/>
    </source>
</evidence>
<dbReference type="Gene3D" id="1.10.10.10">
    <property type="entry name" value="Winged helix-like DNA-binding domain superfamily/Winged helix DNA-binding domain"/>
    <property type="match status" value="1"/>
</dbReference>
<comment type="similarity">
    <text evidence="1">Belongs to the sigma-70 factor family. ECF subfamily.</text>
</comment>
<dbReference type="GO" id="GO:0016987">
    <property type="term" value="F:sigma factor activity"/>
    <property type="evidence" value="ECO:0007669"/>
    <property type="project" value="UniProtKB-KW"/>
</dbReference>
<keyword evidence="4 6" id="KW-0238">DNA-binding</keyword>
<dbReference type="Pfam" id="PF04542">
    <property type="entry name" value="Sigma70_r2"/>
    <property type="match status" value="1"/>
</dbReference>
<feature type="domain" description="Core-binding (CB)" evidence="7">
    <location>
        <begin position="423"/>
        <end position="502"/>
    </location>
</feature>
<dbReference type="SUPFAM" id="SSF88946">
    <property type="entry name" value="Sigma2 domain of RNA polymerase sigma factors"/>
    <property type="match status" value="1"/>
</dbReference>
<name>A0A5M3W1M9_9ACTN</name>
<dbReference type="EMBL" id="BLAD01000060">
    <property type="protein sequence ID" value="GES02626.1"/>
    <property type="molecule type" value="Genomic_DNA"/>
</dbReference>
<dbReference type="Gene3D" id="1.10.1740.10">
    <property type="match status" value="1"/>
</dbReference>
<dbReference type="Pfam" id="PF02899">
    <property type="entry name" value="Phage_int_SAM_1"/>
    <property type="match status" value="1"/>
</dbReference>
<dbReference type="InterPro" id="IPR011010">
    <property type="entry name" value="DNA_brk_join_enz"/>
</dbReference>
<evidence type="ECO:0000256" key="5">
    <source>
        <dbReference type="ARBA" id="ARBA00023163"/>
    </source>
</evidence>
<evidence type="ECO:0000256" key="6">
    <source>
        <dbReference type="PROSITE-ProRule" id="PRU01248"/>
    </source>
</evidence>
<dbReference type="PANTHER" id="PTHR47756:SF1">
    <property type="entry name" value="BLL0085 PROTEIN"/>
    <property type="match status" value="1"/>
</dbReference>
<gene>
    <name evidence="8" type="ORF">Acor_46920</name>
</gene>